<dbReference type="InterPro" id="IPR029058">
    <property type="entry name" value="AB_hydrolase_fold"/>
</dbReference>
<evidence type="ECO:0000313" key="4">
    <source>
        <dbReference type="EMBL" id="ORY59521.1"/>
    </source>
</evidence>
<proteinExistence type="inferred from homology"/>
<dbReference type="AlphaFoldDB" id="A0A1Y2DJX7"/>
<comment type="similarity">
    <text evidence="1">Belongs to the type-B carboxylesterase/lipase family.</text>
</comment>
<keyword evidence="5" id="KW-1185">Reference proteome</keyword>
<organism evidence="4 5">
    <name type="scientific">Pseudomassariella vexata</name>
    <dbReference type="NCBI Taxonomy" id="1141098"/>
    <lineage>
        <taxon>Eukaryota</taxon>
        <taxon>Fungi</taxon>
        <taxon>Dikarya</taxon>
        <taxon>Ascomycota</taxon>
        <taxon>Pezizomycotina</taxon>
        <taxon>Sordariomycetes</taxon>
        <taxon>Xylariomycetidae</taxon>
        <taxon>Amphisphaeriales</taxon>
        <taxon>Pseudomassariaceae</taxon>
        <taxon>Pseudomassariella</taxon>
    </lineage>
</organism>
<reference evidence="4 5" key="1">
    <citation type="submission" date="2016-07" db="EMBL/GenBank/DDBJ databases">
        <title>Pervasive Adenine N6-methylation of Active Genes in Fungi.</title>
        <authorList>
            <consortium name="DOE Joint Genome Institute"/>
            <person name="Mondo S.J."/>
            <person name="Dannebaum R.O."/>
            <person name="Kuo R.C."/>
            <person name="Labutti K."/>
            <person name="Haridas S."/>
            <person name="Kuo A."/>
            <person name="Salamov A."/>
            <person name="Ahrendt S.R."/>
            <person name="Lipzen A."/>
            <person name="Sullivan W."/>
            <person name="Andreopoulos W.B."/>
            <person name="Clum A."/>
            <person name="Lindquist E."/>
            <person name="Daum C."/>
            <person name="Ramamoorthy G.K."/>
            <person name="Gryganskyi A."/>
            <person name="Culley D."/>
            <person name="Magnuson J.K."/>
            <person name="James T.Y."/>
            <person name="O'Malley M.A."/>
            <person name="Stajich J.E."/>
            <person name="Spatafora J.W."/>
            <person name="Visel A."/>
            <person name="Grigoriev I.V."/>
        </authorList>
    </citation>
    <scope>NUCLEOTIDE SEQUENCE [LARGE SCALE GENOMIC DNA]</scope>
    <source>
        <strain evidence="4 5">CBS 129021</strain>
    </source>
</reference>
<dbReference type="Pfam" id="PF00135">
    <property type="entry name" value="COesterase"/>
    <property type="match status" value="1"/>
</dbReference>
<dbReference type="GO" id="GO:0052689">
    <property type="term" value="F:carboxylic ester hydrolase activity"/>
    <property type="evidence" value="ECO:0007669"/>
    <property type="project" value="TreeGrafter"/>
</dbReference>
<accession>A0A1Y2DJX7</accession>
<evidence type="ECO:0000256" key="2">
    <source>
        <dbReference type="ARBA" id="ARBA00022801"/>
    </source>
</evidence>
<dbReference type="InParanoid" id="A0A1Y2DJX7"/>
<keyword evidence="2 4" id="KW-0378">Hydrolase</keyword>
<dbReference type="EMBL" id="MCFJ01000013">
    <property type="protein sequence ID" value="ORY59521.1"/>
    <property type="molecule type" value="Genomic_DNA"/>
</dbReference>
<dbReference type="Proteomes" id="UP000193689">
    <property type="component" value="Unassembled WGS sequence"/>
</dbReference>
<dbReference type="PANTHER" id="PTHR43918">
    <property type="entry name" value="ACETYLCHOLINESTERASE"/>
    <property type="match status" value="1"/>
</dbReference>
<dbReference type="Gene3D" id="3.40.50.1820">
    <property type="entry name" value="alpha/beta hydrolase"/>
    <property type="match status" value="2"/>
</dbReference>
<protein>
    <submittedName>
        <fullName evidence="4">Alpha/Beta hydrolase protein</fullName>
    </submittedName>
</protein>
<evidence type="ECO:0000259" key="3">
    <source>
        <dbReference type="Pfam" id="PF00135"/>
    </source>
</evidence>
<dbReference type="RefSeq" id="XP_040712095.1">
    <property type="nucleotide sequence ID" value="XM_040863064.1"/>
</dbReference>
<comment type="caution">
    <text evidence="4">The sequence shown here is derived from an EMBL/GenBank/DDBJ whole genome shotgun (WGS) entry which is preliminary data.</text>
</comment>
<dbReference type="OrthoDB" id="408631at2759"/>
<evidence type="ECO:0000313" key="5">
    <source>
        <dbReference type="Proteomes" id="UP000193689"/>
    </source>
</evidence>
<dbReference type="STRING" id="1141098.A0A1Y2DJX7"/>
<sequence length="501" mass="56191">MSSITPNKLLVDYLTVDSSFGPVKGFIHKDYPHVAQFLGIPFAEAPVGSRRWLPPVPKASVEEEFNATEFGPSCPQWYKPGPPSVYNSLVTELQIRDEMSEDNCLSVSIWMPAKAAKDPTAKLPVIVWITGGAFLVGGSSIPYQNPTPWVENSQRHMVACINYRLTIFGFPNAAALAPDERNLGLLDQRLGLEWVHKHIASFGGDPSRLTHFGQSAGGRSIDMHAFQYKDNPLVRGLIINSGTALPHMNAVSDPEHKQFSFVAQILGFKGGSPAEELRFMRQQSAEKLLKTIEAHSYTKQAPFLNFRPIVDKVTMFDDYEELAKAGEFSKLDNGLPSLAPPATRETGWCRIVPTEWVLHLLQQQRGSQRISSYDRRWQWQTRSAHALTFRYLYKDFAPSGTSSFPNLSPRPWLRAYHSSDMPLIFGGHSWFRGPSTELEERVSRAWQELYITFAEDGPRGLRKLGWKDLSEGEGIVIGCGEKMWESVSLEDIDTLSFPSMG</sequence>
<feature type="domain" description="Carboxylesterase type B" evidence="3">
    <location>
        <begin position="15"/>
        <end position="327"/>
    </location>
</feature>
<gene>
    <name evidence="4" type="ORF">BCR38DRAFT_477162</name>
</gene>
<dbReference type="InterPro" id="IPR050654">
    <property type="entry name" value="AChE-related_enzymes"/>
</dbReference>
<dbReference type="InterPro" id="IPR002018">
    <property type="entry name" value="CarbesteraseB"/>
</dbReference>
<dbReference type="GeneID" id="63779276"/>
<dbReference type="SUPFAM" id="SSF53474">
    <property type="entry name" value="alpha/beta-Hydrolases"/>
    <property type="match status" value="1"/>
</dbReference>
<name>A0A1Y2DJX7_9PEZI</name>
<evidence type="ECO:0000256" key="1">
    <source>
        <dbReference type="ARBA" id="ARBA00005964"/>
    </source>
</evidence>
<dbReference type="PANTHER" id="PTHR43918:SF4">
    <property type="entry name" value="CARBOXYLIC ESTER HYDROLASE"/>
    <property type="match status" value="1"/>
</dbReference>